<proteinExistence type="predicted"/>
<reference evidence="3 5" key="1">
    <citation type="submission" date="2018-08" db="EMBL/GenBank/DDBJ databases">
        <title>A genome reference for cultivated species of the human gut microbiota.</title>
        <authorList>
            <person name="Zou Y."/>
            <person name="Xue W."/>
            <person name="Luo G."/>
        </authorList>
    </citation>
    <scope>NUCLEOTIDE SEQUENCE [LARGE SCALE GENOMIC DNA]</scope>
    <source>
        <strain evidence="3 5">AM30-4</strain>
    </source>
</reference>
<dbReference type="EMBL" id="QSJN01000015">
    <property type="protein sequence ID" value="RHD71696.1"/>
    <property type="molecule type" value="Genomic_DNA"/>
</dbReference>
<reference evidence="1" key="3">
    <citation type="submission" date="2021-10" db="EMBL/GenBank/DDBJ databases">
        <title>Collection of gut derived symbiotic bacterial strains cultured from healthy donors.</title>
        <authorList>
            <person name="Lin H."/>
            <person name="Littmann E."/>
            <person name="Kohout C."/>
            <person name="Pamer E.G."/>
        </authorList>
    </citation>
    <scope>NUCLEOTIDE SEQUENCE</scope>
    <source>
        <strain evidence="1">DFI.2.94</strain>
    </source>
</reference>
<dbReference type="EMBL" id="CP120353">
    <property type="protein sequence ID" value="WET63300.1"/>
    <property type="molecule type" value="Genomic_DNA"/>
</dbReference>
<evidence type="ECO:0000313" key="1">
    <source>
        <dbReference type="EMBL" id="MCB6518163.1"/>
    </source>
</evidence>
<dbReference type="Proteomes" id="UP000284660">
    <property type="component" value="Unassembled WGS sequence"/>
</dbReference>
<dbReference type="EMBL" id="JAJCNI010000010">
    <property type="protein sequence ID" value="MCB6518163.1"/>
    <property type="molecule type" value="Genomic_DNA"/>
</dbReference>
<dbReference type="Proteomes" id="UP000463337">
    <property type="component" value="Unassembled WGS sequence"/>
</dbReference>
<evidence type="ECO:0000313" key="2">
    <source>
        <dbReference type="EMBL" id="MRY56671.1"/>
    </source>
</evidence>
<dbReference type="Proteomes" id="UP001198806">
    <property type="component" value="Unassembled WGS sequence"/>
</dbReference>
<evidence type="ECO:0000313" key="6">
    <source>
        <dbReference type="Proteomes" id="UP000463337"/>
    </source>
</evidence>
<organism evidence="2 6">
    <name type="scientific">Parabacteroides distasonis</name>
    <dbReference type="NCBI Taxonomy" id="823"/>
    <lineage>
        <taxon>Bacteria</taxon>
        <taxon>Pseudomonadati</taxon>
        <taxon>Bacteroidota</taxon>
        <taxon>Bacteroidia</taxon>
        <taxon>Bacteroidales</taxon>
        <taxon>Tannerellaceae</taxon>
        <taxon>Parabacteroides</taxon>
    </lineage>
</organism>
<sequence length="53" mass="6317">MENLKFKKLTEFELSQIRGGEWVNVDGEWIWIEDHVIDDIGYPIKSQNYLGDF</sequence>
<dbReference type="NCBIfam" id="TIGR01847">
    <property type="entry name" value="bacteriocin_sig"/>
    <property type="match status" value="1"/>
</dbReference>
<evidence type="ECO:0000313" key="4">
    <source>
        <dbReference type="EMBL" id="WET63300.1"/>
    </source>
</evidence>
<dbReference type="RefSeq" id="WP_008778879.1">
    <property type="nucleotide sequence ID" value="NZ_AP019729.1"/>
</dbReference>
<gene>
    <name evidence="3" type="ORF">DW782_18610</name>
    <name evidence="2" type="ORF">GKD59_01820</name>
    <name evidence="1" type="ORF">LI194_10180</name>
    <name evidence="4" type="ORF">P2T59_16565</name>
</gene>
<dbReference type="InterPro" id="IPR010133">
    <property type="entry name" value="Bacteriocin_signal_seq"/>
</dbReference>
<evidence type="ECO:0000313" key="5">
    <source>
        <dbReference type="Proteomes" id="UP000284660"/>
    </source>
</evidence>
<reference evidence="4" key="4">
    <citation type="submission" date="2023-03" db="EMBL/GenBank/DDBJ databases">
        <title>Parabacteroides distasonis, a bacteria resistant against UC.</title>
        <authorList>
            <person name="Dai W."/>
        </authorList>
    </citation>
    <scope>NUCLEOTIDE SEQUENCE</scope>
    <source>
        <strain evidence="4">F1-28</strain>
    </source>
</reference>
<evidence type="ECO:0000313" key="3">
    <source>
        <dbReference type="EMBL" id="RHD71696.1"/>
    </source>
</evidence>
<dbReference type="AlphaFoldDB" id="A0A174V4Z4"/>
<accession>A0A174V4Z4</accession>
<dbReference type="Proteomes" id="UP001221009">
    <property type="component" value="Chromosome"/>
</dbReference>
<name>A0A174V4Z4_PARDI</name>
<dbReference type="EMBL" id="WKLT01000001">
    <property type="protein sequence ID" value="MRY56671.1"/>
    <property type="molecule type" value="Genomic_DNA"/>
</dbReference>
<reference evidence="2 6" key="2">
    <citation type="journal article" date="2019" name="Nat. Med.">
        <title>A library of human gut bacterial isolates paired with longitudinal multiomics data enables mechanistic microbiome research.</title>
        <authorList>
            <person name="Poyet M."/>
            <person name="Groussin M."/>
            <person name="Gibbons S.M."/>
            <person name="Avila-Pacheco J."/>
            <person name="Jiang X."/>
            <person name="Kearney S.M."/>
            <person name="Perrotta A.R."/>
            <person name="Berdy B."/>
            <person name="Zhao S."/>
            <person name="Lieberman T.D."/>
            <person name="Swanson P.K."/>
            <person name="Smith M."/>
            <person name="Roesemann S."/>
            <person name="Alexander J.E."/>
            <person name="Rich S.A."/>
            <person name="Livny J."/>
            <person name="Vlamakis H."/>
            <person name="Clish C."/>
            <person name="Bullock K."/>
            <person name="Deik A."/>
            <person name="Scott J."/>
            <person name="Pierce K.A."/>
            <person name="Xavier R.J."/>
            <person name="Alm E.J."/>
        </authorList>
    </citation>
    <scope>NUCLEOTIDE SEQUENCE [LARGE SCALE GENOMIC DNA]</scope>
    <source>
        <strain evidence="2 6">BIOML-A41</strain>
    </source>
</reference>
<protein>
    <submittedName>
        <fullName evidence="2">Bacteriocin</fullName>
    </submittedName>
</protein>